<accession>A0A1G2F1A8</accession>
<protein>
    <submittedName>
        <fullName evidence="2">Uncharacterized protein</fullName>
    </submittedName>
</protein>
<organism evidence="2 3">
    <name type="scientific">Candidatus Niyogibacteria bacterium RIFCSPLOWO2_12_FULL_41_13</name>
    <dbReference type="NCBI Taxonomy" id="1801726"/>
    <lineage>
        <taxon>Bacteria</taxon>
        <taxon>Candidatus Niyogiibacteriota</taxon>
    </lineage>
</organism>
<name>A0A1G2F1A8_9BACT</name>
<gene>
    <name evidence="2" type="ORF">A3H02_02490</name>
</gene>
<dbReference type="AlphaFoldDB" id="A0A1G2F1A8"/>
<reference evidence="2 3" key="1">
    <citation type="journal article" date="2016" name="Nat. Commun.">
        <title>Thousands of microbial genomes shed light on interconnected biogeochemical processes in an aquifer system.</title>
        <authorList>
            <person name="Anantharaman K."/>
            <person name="Brown C.T."/>
            <person name="Hug L.A."/>
            <person name="Sharon I."/>
            <person name="Castelle C.J."/>
            <person name="Probst A.J."/>
            <person name="Thomas B.C."/>
            <person name="Singh A."/>
            <person name="Wilkins M.J."/>
            <person name="Karaoz U."/>
            <person name="Brodie E.L."/>
            <person name="Williams K.H."/>
            <person name="Hubbard S.S."/>
            <person name="Banfield J.F."/>
        </authorList>
    </citation>
    <scope>NUCLEOTIDE SEQUENCE [LARGE SCALE GENOMIC DNA]</scope>
</reference>
<dbReference type="EMBL" id="MHMS01000025">
    <property type="protein sequence ID" value="OGZ31552.1"/>
    <property type="molecule type" value="Genomic_DNA"/>
</dbReference>
<feature type="region of interest" description="Disordered" evidence="1">
    <location>
        <begin position="1"/>
        <end position="24"/>
    </location>
</feature>
<sequence length="114" mass="12761">MGKRLLFTRSNGSRETTKNKSFDSKTVPAKISKLGKEIIAVKKGRYPIIPRATHLATERNRFQFVLMTGSNRSGNNGKKYYPVPKGTKSVSFKITANGKRGGRKIKKPVYSKKT</sequence>
<evidence type="ECO:0000313" key="3">
    <source>
        <dbReference type="Proteomes" id="UP000176787"/>
    </source>
</evidence>
<evidence type="ECO:0000313" key="2">
    <source>
        <dbReference type="EMBL" id="OGZ31552.1"/>
    </source>
</evidence>
<dbReference type="Proteomes" id="UP000176787">
    <property type="component" value="Unassembled WGS sequence"/>
</dbReference>
<evidence type="ECO:0000256" key="1">
    <source>
        <dbReference type="SAM" id="MobiDB-lite"/>
    </source>
</evidence>
<proteinExistence type="predicted"/>
<comment type="caution">
    <text evidence="2">The sequence shown here is derived from an EMBL/GenBank/DDBJ whole genome shotgun (WGS) entry which is preliminary data.</text>
</comment>